<dbReference type="Gene3D" id="3.30.700.10">
    <property type="entry name" value="Glycoprotein, Type 4 Pilin"/>
    <property type="match status" value="1"/>
</dbReference>
<dbReference type="KEGG" id="hbs:IPV69_02735"/>
<reference evidence="3 4" key="1">
    <citation type="submission" date="2020-10" db="EMBL/GenBank/DDBJ databases">
        <title>Wide distribution of Phycisphaera-like planctomycetes from WD2101 soil group in peatlands and genome analysis of the first cultivated representative.</title>
        <authorList>
            <person name="Dedysh S.N."/>
            <person name="Beletsky A.V."/>
            <person name="Ivanova A."/>
            <person name="Kulichevskaya I.S."/>
            <person name="Suzina N.E."/>
            <person name="Philippov D.A."/>
            <person name="Rakitin A.L."/>
            <person name="Mardanov A.V."/>
            <person name="Ravin N.V."/>
        </authorList>
    </citation>
    <scope>NUCLEOTIDE SEQUENCE [LARGE SCALE GENOMIC DNA]</scope>
    <source>
        <strain evidence="3 4">M1803</strain>
    </source>
</reference>
<keyword evidence="4" id="KW-1185">Reference proteome</keyword>
<dbReference type="GO" id="GO:0015628">
    <property type="term" value="P:protein secretion by the type II secretion system"/>
    <property type="evidence" value="ECO:0007669"/>
    <property type="project" value="InterPro"/>
</dbReference>
<dbReference type="InterPro" id="IPR000983">
    <property type="entry name" value="Bac_GSPG_pilin"/>
</dbReference>
<dbReference type="Proteomes" id="UP000593765">
    <property type="component" value="Chromosome"/>
</dbReference>
<dbReference type="EMBL" id="CP063458">
    <property type="protein sequence ID" value="QOV92315.1"/>
    <property type="molecule type" value="Genomic_DNA"/>
</dbReference>
<dbReference type="Pfam" id="PF07963">
    <property type="entry name" value="N_methyl"/>
    <property type="match status" value="1"/>
</dbReference>
<evidence type="ECO:0000313" key="4">
    <source>
        <dbReference type="Proteomes" id="UP000593765"/>
    </source>
</evidence>
<keyword evidence="2" id="KW-0812">Transmembrane</keyword>
<accession>A0A7M2X3R3</accession>
<dbReference type="PROSITE" id="PS00409">
    <property type="entry name" value="PROKAR_NTER_METHYL"/>
    <property type="match status" value="1"/>
</dbReference>
<keyword evidence="2" id="KW-1133">Transmembrane helix</keyword>
<organism evidence="3 4">
    <name type="scientific">Humisphaera borealis</name>
    <dbReference type="NCBI Taxonomy" id="2807512"/>
    <lineage>
        <taxon>Bacteria</taxon>
        <taxon>Pseudomonadati</taxon>
        <taxon>Planctomycetota</taxon>
        <taxon>Phycisphaerae</taxon>
        <taxon>Tepidisphaerales</taxon>
        <taxon>Tepidisphaeraceae</taxon>
        <taxon>Humisphaera</taxon>
    </lineage>
</organism>
<gene>
    <name evidence="3" type="ORF">IPV69_02735</name>
</gene>
<evidence type="ECO:0000313" key="3">
    <source>
        <dbReference type="EMBL" id="QOV92315.1"/>
    </source>
</evidence>
<evidence type="ECO:0000256" key="1">
    <source>
        <dbReference type="ARBA" id="ARBA00022481"/>
    </source>
</evidence>
<dbReference type="AlphaFoldDB" id="A0A7M2X3R3"/>
<sequence>MELHQTIDHRFVRRLRHGFTLVELLVVIGIIALLISILLPSLNRARAQANGIKCAANLRSLGQAVQIYASQNGGNLAWYSNNSRVLRGGNNPAFPFVDPYVEVSTTDTDTGVVTVQYDFYWAVPYMVEAKMPKEILNCPAENYNSRTGTGDGMWRHYGLNSFGTGLVNITRLEAFGHNNAETALLRNTPQFKFSTGANKWVGKNLGKIKNASDIIFAQDSYETTIDGNEDTMWDFKQHAPPLVPVDMSIEYLRHNKKANCLFTDGHVEAFGRELLEDYRWYTGRRDLPLKPKP</sequence>
<proteinExistence type="predicted"/>
<dbReference type="GO" id="GO:0015627">
    <property type="term" value="C:type II protein secretion system complex"/>
    <property type="evidence" value="ECO:0007669"/>
    <property type="project" value="InterPro"/>
</dbReference>
<dbReference type="InterPro" id="IPR045584">
    <property type="entry name" value="Pilin-like"/>
</dbReference>
<keyword evidence="2" id="KW-0472">Membrane</keyword>
<name>A0A7M2X3R3_9BACT</name>
<dbReference type="PRINTS" id="PR00813">
    <property type="entry name" value="BCTERIALGSPG"/>
</dbReference>
<dbReference type="SUPFAM" id="SSF54523">
    <property type="entry name" value="Pili subunits"/>
    <property type="match status" value="1"/>
</dbReference>
<dbReference type="PANTHER" id="PTHR30093">
    <property type="entry name" value="GENERAL SECRETION PATHWAY PROTEIN G"/>
    <property type="match status" value="1"/>
</dbReference>
<keyword evidence="1" id="KW-0488">Methylation</keyword>
<evidence type="ECO:0000256" key="2">
    <source>
        <dbReference type="SAM" id="Phobius"/>
    </source>
</evidence>
<dbReference type="RefSeq" id="WP_206295632.1">
    <property type="nucleotide sequence ID" value="NZ_CP063458.1"/>
</dbReference>
<dbReference type="NCBIfam" id="TIGR02532">
    <property type="entry name" value="IV_pilin_GFxxxE"/>
    <property type="match status" value="1"/>
</dbReference>
<feature type="transmembrane region" description="Helical" evidence="2">
    <location>
        <begin position="21"/>
        <end position="42"/>
    </location>
</feature>
<dbReference type="InterPro" id="IPR012902">
    <property type="entry name" value="N_methyl_site"/>
</dbReference>
<protein>
    <submittedName>
        <fullName evidence="3">Prepilin-type N-terminal cleavage/methylation domain-containing protein</fullName>
    </submittedName>
</protein>